<feature type="domain" description="AMP-binding enzyme C-terminal" evidence="3">
    <location>
        <begin position="385"/>
        <end position="457"/>
    </location>
</feature>
<protein>
    <submittedName>
        <fullName evidence="4">Acyl-CoA synthetase</fullName>
    </submittedName>
</protein>
<dbReference type="InterPro" id="IPR045851">
    <property type="entry name" value="AMP-bd_C_sf"/>
</dbReference>
<dbReference type="PANTHER" id="PTHR43201:SF8">
    <property type="entry name" value="ACYL-COA SYNTHETASE FAMILY MEMBER 3"/>
    <property type="match status" value="1"/>
</dbReference>
<dbReference type="InterPro" id="IPR025110">
    <property type="entry name" value="AMP-bd_C"/>
</dbReference>
<dbReference type="AlphaFoldDB" id="A0A916UES2"/>
<dbReference type="Proteomes" id="UP000641514">
    <property type="component" value="Unassembled WGS sequence"/>
</dbReference>
<dbReference type="RefSeq" id="WP_229675932.1">
    <property type="nucleotide sequence ID" value="NZ_BMJH01000002.1"/>
</dbReference>
<dbReference type="Gene3D" id="3.40.50.12780">
    <property type="entry name" value="N-terminal domain of ligase-like"/>
    <property type="match status" value="1"/>
</dbReference>
<dbReference type="PANTHER" id="PTHR43201">
    <property type="entry name" value="ACYL-COA SYNTHETASE"/>
    <property type="match status" value="1"/>
</dbReference>
<gene>
    <name evidence="4" type="ORF">GCM10011410_22620</name>
</gene>
<dbReference type="SUPFAM" id="SSF56801">
    <property type="entry name" value="Acetyl-CoA synthetase-like"/>
    <property type="match status" value="1"/>
</dbReference>
<comment type="caution">
    <text evidence="4">The sequence shown here is derived from an EMBL/GenBank/DDBJ whole genome shotgun (WGS) entry which is preliminary data.</text>
</comment>
<feature type="domain" description="AMP-dependent synthetase/ligase" evidence="2">
    <location>
        <begin position="44"/>
        <end position="333"/>
    </location>
</feature>
<name>A0A916UES2_9ACTN</name>
<evidence type="ECO:0000259" key="3">
    <source>
        <dbReference type="Pfam" id="PF13193"/>
    </source>
</evidence>
<dbReference type="NCBIfam" id="NF005858">
    <property type="entry name" value="PRK07787.1"/>
    <property type="match status" value="1"/>
</dbReference>
<dbReference type="InterPro" id="IPR000873">
    <property type="entry name" value="AMP-dep_synth/lig_dom"/>
</dbReference>
<sequence length="464" mass="49155">MLLPSLLDQGVDTDSAVTIDGTSFTAPALLGAANAVVPRLHGAHTVAVLAAPTAHTVVAIVGALRAGVTVVPVPPDSGPVEINHILNDSQAQAWLGPSPTLDGVKPLPVVPVRVHARDWHQHLEPHPDTPAFIMYTSGTTGLPKGAVLTRRAIAAGLDALADAWDWTARDIVVHGLPLFHVHGLILGLLGPLRFGSSLIHTGKPTPQAYAEAPGSLYFGVPTVWARLAKEPDYARAIADARLLVSGSASLPETVFEKIAELTGHEIVERYGMTETLITVSARADGPRKPGWVGVALRGVETRIVDDNGCVVPHDGNSIGVLHVRGPMVSSGYFRRPDANAEAFTADGWFITGDIAMIDPQGCHRIVGRASTDLIMTGGYKVGAGEVENALLSHPAVVEAAVVGKADHDLGERIVAYVVGSVADPDELITWVSDRVSHHKRPREIHFVESLPRNAMGKIQKTMLQ</sequence>
<dbReference type="Pfam" id="PF13193">
    <property type="entry name" value="AMP-binding_C"/>
    <property type="match status" value="1"/>
</dbReference>
<comment type="similarity">
    <text evidence="1">Belongs to the ATP-dependent AMP-binding enzyme family.</text>
</comment>
<evidence type="ECO:0000259" key="2">
    <source>
        <dbReference type="Pfam" id="PF00501"/>
    </source>
</evidence>
<evidence type="ECO:0000313" key="4">
    <source>
        <dbReference type="EMBL" id="GGC69261.1"/>
    </source>
</evidence>
<dbReference type="PROSITE" id="PS00455">
    <property type="entry name" value="AMP_BINDING"/>
    <property type="match status" value="1"/>
</dbReference>
<dbReference type="GO" id="GO:0006631">
    <property type="term" value="P:fatty acid metabolic process"/>
    <property type="evidence" value="ECO:0007669"/>
    <property type="project" value="TreeGrafter"/>
</dbReference>
<evidence type="ECO:0000313" key="5">
    <source>
        <dbReference type="Proteomes" id="UP000641514"/>
    </source>
</evidence>
<reference evidence="4" key="1">
    <citation type="journal article" date="2014" name="Int. J. Syst. Evol. Microbiol.">
        <title>Complete genome sequence of Corynebacterium casei LMG S-19264T (=DSM 44701T), isolated from a smear-ripened cheese.</title>
        <authorList>
            <consortium name="US DOE Joint Genome Institute (JGI-PGF)"/>
            <person name="Walter F."/>
            <person name="Albersmeier A."/>
            <person name="Kalinowski J."/>
            <person name="Ruckert C."/>
        </authorList>
    </citation>
    <scope>NUCLEOTIDE SEQUENCE</scope>
    <source>
        <strain evidence="4">CGMCC 1.15478</strain>
    </source>
</reference>
<dbReference type="EMBL" id="BMJH01000002">
    <property type="protein sequence ID" value="GGC69261.1"/>
    <property type="molecule type" value="Genomic_DNA"/>
</dbReference>
<proteinExistence type="inferred from homology"/>
<keyword evidence="5" id="KW-1185">Reference proteome</keyword>
<accession>A0A916UES2</accession>
<dbReference type="Pfam" id="PF00501">
    <property type="entry name" value="AMP-binding"/>
    <property type="match status" value="1"/>
</dbReference>
<reference evidence="4" key="2">
    <citation type="submission" date="2020-09" db="EMBL/GenBank/DDBJ databases">
        <authorList>
            <person name="Sun Q."/>
            <person name="Zhou Y."/>
        </authorList>
    </citation>
    <scope>NUCLEOTIDE SEQUENCE</scope>
    <source>
        <strain evidence="4">CGMCC 1.15478</strain>
    </source>
</reference>
<evidence type="ECO:0000256" key="1">
    <source>
        <dbReference type="ARBA" id="ARBA00006432"/>
    </source>
</evidence>
<organism evidence="4 5">
    <name type="scientific">Hoyosella rhizosphaerae</name>
    <dbReference type="NCBI Taxonomy" id="1755582"/>
    <lineage>
        <taxon>Bacteria</taxon>
        <taxon>Bacillati</taxon>
        <taxon>Actinomycetota</taxon>
        <taxon>Actinomycetes</taxon>
        <taxon>Mycobacteriales</taxon>
        <taxon>Hoyosellaceae</taxon>
        <taxon>Hoyosella</taxon>
    </lineage>
</organism>
<dbReference type="InterPro" id="IPR020845">
    <property type="entry name" value="AMP-binding_CS"/>
</dbReference>
<dbReference type="Gene3D" id="3.30.300.30">
    <property type="match status" value="1"/>
</dbReference>
<dbReference type="GO" id="GO:0031956">
    <property type="term" value="F:medium-chain fatty acid-CoA ligase activity"/>
    <property type="evidence" value="ECO:0007669"/>
    <property type="project" value="TreeGrafter"/>
</dbReference>
<dbReference type="InterPro" id="IPR042099">
    <property type="entry name" value="ANL_N_sf"/>
</dbReference>